<accession>A0A2W0CCL0</accession>
<keyword evidence="1" id="KW-1133">Transmembrane helix</keyword>
<reference evidence="2 3" key="1">
    <citation type="submission" date="2018-01" db="EMBL/GenBank/DDBJ databases">
        <title>Genome sequence of the PGP bacterium Paenibacillus illinoisensis E3.</title>
        <authorList>
            <person name="Rolli E."/>
            <person name="Marasco R."/>
            <person name="Bessem C."/>
            <person name="Michoud G."/>
            <person name="Gaiarsa S."/>
            <person name="Borin S."/>
            <person name="Daffonchio D."/>
        </authorList>
    </citation>
    <scope>NUCLEOTIDE SEQUENCE [LARGE SCALE GENOMIC DNA]</scope>
    <source>
        <strain evidence="2 3">E3</strain>
    </source>
</reference>
<dbReference type="AlphaFoldDB" id="A0A2W0CCL0"/>
<keyword evidence="1" id="KW-0472">Membrane</keyword>
<feature type="transmembrane region" description="Helical" evidence="1">
    <location>
        <begin position="6"/>
        <end position="21"/>
    </location>
</feature>
<dbReference type="Proteomes" id="UP000247459">
    <property type="component" value="Unassembled WGS sequence"/>
</dbReference>
<feature type="transmembrane region" description="Helical" evidence="1">
    <location>
        <begin position="28"/>
        <end position="45"/>
    </location>
</feature>
<organism evidence="2 3">
    <name type="scientific">Paenibacillus illinoisensis</name>
    <dbReference type="NCBI Taxonomy" id="59845"/>
    <lineage>
        <taxon>Bacteria</taxon>
        <taxon>Bacillati</taxon>
        <taxon>Bacillota</taxon>
        <taxon>Bacilli</taxon>
        <taxon>Bacillales</taxon>
        <taxon>Paenibacillaceae</taxon>
        <taxon>Paenibacillus</taxon>
    </lineage>
</organism>
<dbReference type="EMBL" id="PRLG01000021">
    <property type="protein sequence ID" value="PYY27882.1"/>
    <property type="molecule type" value="Genomic_DNA"/>
</dbReference>
<feature type="transmembrane region" description="Helical" evidence="1">
    <location>
        <begin position="51"/>
        <end position="71"/>
    </location>
</feature>
<protein>
    <submittedName>
        <fullName evidence="2">Uncharacterized protein</fullName>
    </submittedName>
</protein>
<name>A0A2W0CCL0_9BACL</name>
<sequence>MAEEPFIFLAGILCFFAPIYFRRSMMSIQMIAGVILFFCILIFHEDMQVKLIYLLAFVWVFGSISALSVSAEKLAK</sequence>
<dbReference type="RefSeq" id="WP_110821519.1">
    <property type="nucleotide sequence ID" value="NZ_PRLG01000021.1"/>
</dbReference>
<comment type="caution">
    <text evidence="2">The sequence shown here is derived from an EMBL/GenBank/DDBJ whole genome shotgun (WGS) entry which is preliminary data.</text>
</comment>
<evidence type="ECO:0000256" key="1">
    <source>
        <dbReference type="SAM" id="Phobius"/>
    </source>
</evidence>
<evidence type="ECO:0000313" key="2">
    <source>
        <dbReference type="EMBL" id="PYY27882.1"/>
    </source>
</evidence>
<evidence type="ECO:0000313" key="3">
    <source>
        <dbReference type="Proteomes" id="UP000247459"/>
    </source>
</evidence>
<keyword evidence="1" id="KW-0812">Transmembrane</keyword>
<proteinExistence type="predicted"/>
<gene>
    <name evidence="2" type="ORF">PIL02S_04555</name>
</gene>